<gene>
    <name evidence="5" type="ORF">Thi970DRAFT_04785</name>
</gene>
<dbReference type="eggNOG" id="COG0409">
    <property type="taxonomic scope" value="Bacteria"/>
</dbReference>
<reference evidence="5 6" key="2">
    <citation type="submission" date="2011-11" db="EMBL/GenBank/DDBJ databases">
        <authorList>
            <consortium name="US DOE Joint Genome Institute"/>
            <person name="Lucas S."/>
            <person name="Han J."/>
            <person name="Lapidus A."/>
            <person name="Cheng J.-F."/>
            <person name="Goodwin L."/>
            <person name="Pitluck S."/>
            <person name="Peters L."/>
            <person name="Ovchinnikova G."/>
            <person name="Zhang X."/>
            <person name="Detter J.C."/>
            <person name="Han C."/>
            <person name="Tapia R."/>
            <person name="Land M."/>
            <person name="Hauser L."/>
            <person name="Kyrpides N."/>
            <person name="Ivanova N."/>
            <person name="Pagani I."/>
            <person name="Vogl K."/>
            <person name="Liu Z."/>
            <person name="Overmann J."/>
            <person name="Frigaard N.-U."/>
            <person name="Bryant D."/>
            <person name="Woyke T."/>
        </authorList>
    </citation>
    <scope>NUCLEOTIDE SEQUENCE [LARGE SCALE GENOMIC DNA]</scope>
    <source>
        <strain evidence="5 6">970</strain>
    </source>
</reference>
<dbReference type="HOGENOM" id="CLU_048562_1_0_6"/>
<dbReference type="InterPro" id="IPR042244">
    <property type="entry name" value="HypD_2_sf"/>
</dbReference>
<dbReference type="InterPro" id="IPR042243">
    <property type="entry name" value="HypD_1"/>
</dbReference>
<dbReference type="GO" id="GO:0051539">
    <property type="term" value="F:4 iron, 4 sulfur cluster binding"/>
    <property type="evidence" value="ECO:0007669"/>
    <property type="project" value="TreeGrafter"/>
</dbReference>
<dbReference type="Pfam" id="PF01924">
    <property type="entry name" value="HypD"/>
    <property type="match status" value="1"/>
</dbReference>
<dbReference type="Gene3D" id="3.40.50.11750">
    <property type="entry name" value="HypD, alpha/beta domain 1"/>
    <property type="match status" value="2"/>
</dbReference>
<dbReference type="GO" id="GO:0005506">
    <property type="term" value="F:iron ion binding"/>
    <property type="evidence" value="ECO:0007669"/>
    <property type="project" value="TreeGrafter"/>
</dbReference>
<dbReference type="Gene3D" id="6.10.20.100">
    <property type="match status" value="1"/>
</dbReference>
<evidence type="ECO:0000256" key="3">
    <source>
        <dbReference type="ARBA" id="ARBA00023004"/>
    </source>
</evidence>
<comment type="similarity">
    <text evidence="1 4">Belongs to the HypD family.</text>
</comment>
<organism evidence="5 6">
    <name type="scientific">Thiorhodovibrio frisius</name>
    <dbReference type="NCBI Taxonomy" id="631362"/>
    <lineage>
        <taxon>Bacteria</taxon>
        <taxon>Pseudomonadati</taxon>
        <taxon>Pseudomonadota</taxon>
        <taxon>Gammaproteobacteria</taxon>
        <taxon>Chromatiales</taxon>
        <taxon>Chromatiaceae</taxon>
        <taxon>Thiorhodovibrio</taxon>
    </lineage>
</organism>
<evidence type="ECO:0000256" key="1">
    <source>
        <dbReference type="ARBA" id="ARBA00007888"/>
    </source>
</evidence>
<protein>
    <recommendedName>
        <fullName evidence="4">Hydrogenase maturation factor</fullName>
    </recommendedName>
</protein>
<evidence type="ECO:0000256" key="4">
    <source>
        <dbReference type="PIRNR" id="PIRNR005622"/>
    </source>
</evidence>
<dbReference type="NCBIfam" id="TIGR00075">
    <property type="entry name" value="hypD"/>
    <property type="match status" value="1"/>
</dbReference>
<keyword evidence="2" id="KW-0479">Metal-binding</keyword>
<keyword evidence="6" id="KW-1185">Reference proteome</keyword>
<dbReference type="PANTHER" id="PTHR30149">
    <property type="entry name" value="HYDROGENASE PROTEIN ASSEMBLY PROTEIN HYPD"/>
    <property type="match status" value="1"/>
</dbReference>
<keyword evidence="3" id="KW-0408">Iron</keyword>
<proteinExistence type="inferred from homology"/>
<dbReference type="RefSeq" id="WP_009151501.1">
    <property type="nucleotide sequence ID" value="NZ_CP121471.1"/>
</dbReference>
<dbReference type="GO" id="GO:0070025">
    <property type="term" value="F:carbon monoxide binding"/>
    <property type="evidence" value="ECO:0007669"/>
    <property type="project" value="TreeGrafter"/>
</dbReference>
<evidence type="ECO:0000313" key="6">
    <source>
        <dbReference type="Proteomes" id="UP000002964"/>
    </source>
</evidence>
<evidence type="ECO:0000313" key="5">
    <source>
        <dbReference type="EMBL" id="EIC21098.1"/>
    </source>
</evidence>
<dbReference type="Proteomes" id="UP000002964">
    <property type="component" value="Unassembled WGS sequence"/>
</dbReference>
<sequence length="380" mass="41532">MKFIDEYRDSALARNIASAIRTEVHPDRDYRLMEFCGGHTHAIFRYGVQDLMPENLRFVHGPGCPVCVLPMARIDQAIAIASQHRVTLCTYGDLMRVPASERQSLLKAKAEGADIRMVYSTQDALAIARAAPDHQVVFFAIGFETTTPPTAVALKTARAEGLSNFSVFCNHVLTPPALRAILNDSGQDAARIDGILGPSHVSTIIGSAAYAFVAREHGLPLVIAGFEPLDVMQSALMLVRQINQGRRDLENQYSRAVSPAGNTKAQALMRETLAPRETFEWRGLGWLPDSALRVADTYADWDAEQRFPVEVTPSREIKGCECPKVLRGLLEPTDCKLFGTVCSPENPMGACMVSSEGACAAYWSYGRSRQSNRATTASAA</sequence>
<accession>H8Z3U6</accession>
<dbReference type="GO" id="GO:0051604">
    <property type="term" value="P:protein maturation"/>
    <property type="evidence" value="ECO:0007669"/>
    <property type="project" value="TreeGrafter"/>
</dbReference>
<dbReference type="AlphaFoldDB" id="H8Z3U6"/>
<dbReference type="STRING" id="631362.Thi970DRAFT_04785"/>
<reference evidence="6" key="1">
    <citation type="submission" date="2011-06" db="EMBL/GenBank/DDBJ databases">
        <authorList>
            <consortium name="US DOE Joint Genome Institute (JGI-PGF)"/>
            <person name="Lucas S."/>
            <person name="Han J."/>
            <person name="Lapidus A."/>
            <person name="Cheng J.-F."/>
            <person name="Goodwin L."/>
            <person name="Pitluck S."/>
            <person name="Peters L."/>
            <person name="Land M.L."/>
            <person name="Hauser L."/>
            <person name="Vogl K."/>
            <person name="Liu Z."/>
            <person name="Overmann J."/>
            <person name="Frigaard N.-U."/>
            <person name="Bryant D.A."/>
            <person name="Woyke T.J."/>
        </authorList>
    </citation>
    <scope>NUCLEOTIDE SEQUENCE [LARGE SCALE GENOMIC DNA]</scope>
    <source>
        <strain evidence="6">970</strain>
    </source>
</reference>
<name>H8Z3U6_9GAMM</name>
<dbReference type="EMBL" id="JH603170">
    <property type="protein sequence ID" value="EIC21098.1"/>
    <property type="molecule type" value="Genomic_DNA"/>
</dbReference>
<dbReference type="PIRSF" id="PIRSF005622">
    <property type="entry name" value="Hydrgn_mat_hypD"/>
    <property type="match status" value="1"/>
</dbReference>
<dbReference type="InterPro" id="IPR002780">
    <property type="entry name" value="Hyd_form_HypD"/>
</dbReference>
<dbReference type="OrthoDB" id="9770424at2"/>
<evidence type="ECO:0000256" key="2">
    <source>
        <dbReference type="ARBA" id="ARBA00022723"/>
    </source>
</evidence>
<dbReference type="PANTHER" id="PTHR30149:SF0">
    <property type="entry name" value="HYDROGENASE MATURATION FACTOR HYPD"/>
    <property type="match status" value="1"/>
</dbReference>